<name>A0A7C3EDC1_9SPIR</name>
<keyword evidence="2" id="KW-0812">Transmembrane</keyword>
<feature type="coiled-coil region" evidence="1">
    <location>
        <begin position="36"/>
        <end position="85"/>
    </location>
</feature>
<reference evidence="3" key="1">
    <citation type="journal article" date="2020" name="mSystems">
        <title>Genome- and Community-Level Interaction Insights into Carbon Utilization and Element Cycling Functions of Hydrothermarchaeota in Hydrothermal Sediment.</title>
        <authorList>
            <person name="Zhou Z."/>
            <person name="Liu Y."/>
            <person name="Xu W."/>
            <person name="Pan J."/>
            <person name="Luo Z.H."/>
            <person name="Li M."/>
        </authorList>
    </citation>
    <scope>NUCLEOTIDE SEQUENCE [LARGE SCALE GENOMIC DNA]</scope>
    <source>
        <strain evidence="3">SpSt-503</strain>
    </source>
</reference>
<gene>
    <name evidence="3" type="ORF">ENS59_07970</name>
</gene>
<keyword evidence="2" id="KW-1133">Transmembrane helix</keyword>
<comment type="caution">
    <text evidence="3">The sequence shown here is derived from an EMBL/GenBank/DDBJ whole genome shotgun (WGS) entry which is preliminary data.</text>
</comment>
<feature type="transmembrane region" description="Helical" evidence="2">
    <location>
        <begin position="6"/>
        <end position="26"/>
    </location>
</feature>
<proteinExistence type="predicted"/>
<evidence type="ECO:0000256" key="1">
    <source>
        <dbReference type="SAM" id="Coils"/>
    </source>
</evidence>
<keyword evidence="1" id="KW-0175">Coiled coil</keyword>
<evidence type="ECO:0000313" key="3">
    <source>
        <dbReference type="EMBL" id="HFH29434.1"/>
    </source>
</evidence>
<evidence type="ECO:0000256" key="2">
    <source>
        <dbReference type="SAM" id="Phobius"/>
    </source>
</evidence>
<protein>
    <submittedName>
        <fullName evidence="3">Uncharacterized protein</fullName>
    </submittedName>
</protein>
<accession>A0A7C3EDC1</accession>
<dbReference type="EMBL" id="DSVL01000246">
    <property type="protein sequence ID" value="HFH29434.1"/>
    <property type="molecule type" value="Genomic_DNA"/>
</dbReference>
<dbReference type="AlphaFoldDB" id="A0A7C3EDC1"/>
<keyword evidence="2" id="KW-0472">Membrane</keyword>
<organism evidence="3">
    <name type="scientific">Gracilinema caldarium</name>
    <dbReference type="NCBI Taxonomy" id="215591"/>
    <lineage>
        <taxon>Bacteria</taxon>
        <taxon>Pseudomonadati</taxon>
        <taxon>Spirochaetota</taxon>
        <taxon>Spirochaetia</taxon>
        <taxon>Spirochaetales</taxon>
        <taxon>Breznakiellaceae</taxon>
        <taxon>Gracilinema</taxon>
    </lineage>
</organism>
<sequence length="204" mass="23242">MNISIIFSIASLILWAFTFLYVRSLIIKRTSKERILAEFRDEVDRLIADIDAATDRDIALLEDRIKTLKALLEDTDKRILAYKKEINRRAMEEEAYAELGRRQARPVIKSELPQDVPLFKQEKVQPKAEPLPETKEADKPIAKPRFVRSEAELKPKAPSFSEQVLELYEAGFSPELIASKLKVTVAEVDLAINVSGKNRNNYGA</sequence>